<feature type="transmembrane region" description="Helical" evidence="9">
    <location>
        <begin position="44"/>
        <end position="71"/>
    </location>
</feature>
<evidence type="ECO:0000256" key="4">
    <source>
        <dbReference type="ARBA" id="ARBA00022692"/>
    </source>
</evidence>
<keyword evidence="2" id="KW-0813">Transport</keyword>
<comment type="subcellular location">
    <subcellularLocation>
        <location evidence="1">Cell membrane</location>
        <topology evidence="1">Multi-pass membrane protein</topology>
    </subcellularLocation>
</comment>
<name>A0A7X9RYJ2_9BACT</name>
<dbReference type="PANTHER" id="PTHR11795">
    <property type="entry name" value="BRANCHED-CHAIN AMINO ACID TRANSPORT SYSTEM PERMEASE PROTEIN LIVH"/>
    <property type="match status" value="1"/>
</dbReference>
<keyword evidence="7 9" id="KW-0472">Membrane</keyword>
<dbReference type="GO" id="GO:0022857">
    <property type="term" value="F:transmembrane transporter activity"/>
    <property type="evidence" value="ECO:0007669"/>
    <property type="project" value="InterPro"/>
</dbReference>
<evidence type="ECO:0000256" key="8">
    <source>
        <dbReference type="ARBA" id="ARBA00037998"/>
    </source>
</evidence>
<dbReference type="NCBIfam" id="TIGR03409">
    <property type="entry name" value="urea_trans_UrtB"/>
    <property type="match status" value="1"/>
</dbReference>
<evidence type="ECO:0000256" key="6">
    <source>
        <dbReference type="ARBA" id="ARBA00022989"/>
    </source>
</evidence>
<evidence type="ECO:0000313" key="11">
    <source>
        <dbReference type="Proteomes" id="UP000576082"/>
    </source>
</evidence>
<evidence type="ECO:0000256" key="2">
    <source>
        <dbReference type="ARBA" id="ARBA00022448"/>
    </source>
</evidence>
<dbReference type="Pfam" id="PF02653">
    <property type="entry name" value="BPD_transp_2"/>
    <property type="match status" value="1"/>
</dbReference>
<organism evidence="10 11">
    <name type="scientific">Flammeovirga aprica JL-4</name>
    <dbReference type="NCBI Taxonomy" id="694437"/>
    <lineage>
        <taxon>Bacteria</taxon>
        <taxon>Pseudomonadati</taxon>
        <taxon>Bacteroidota</taxon>
        <taxon>Cytophagia</taxon>
        <taxon>Cytophagales</taxon>
        <taxon>Flammeovirgaceae</taxon>
        <taxon>Flammeovirga</taxon>
    </lineage>
</organism>
<accession>A0A7X9RYJ2</accession>
<evidence type="ECO:0000256" key="5">
    <source>
        <dbReference type="ARBA" id="ARBA00022970"/>
    </source>
</evidence>
<feature type="transmembrane region" description="Helical" evidence="9">
    <location>
        <begin position="105"/>
        <end position="129"/>
    </location>
</feature>
<dbReference type="EMBL" id="JABANE010000082">
    <property type="protein sequence ID" value="NME71002.1"/>
    <property type="molecule type" value="Genomic_DNA"/>
</dbReference>
<dbReference type="Proteomes" id="UP000576082">
    <property type="component" value="Unassembled WGS sequence"/>
</dbReference>
<proteinExistence type="inferred from homology"/>
<keyword evidence="4 9" id="KW-0812">Transmembrane</keyword>
<sequence>MLDPLEQYLKKKENAPQDQSYILASELISDIQAHERFINTAQNLFSGISLGSILLLVALGLGIIYGLAGVINMSHGEFLMIGAYTTYVIQQCFISYLPASWFEGYFWVSLPLSFITAGLIGLLIERLIIRHLYNKPLESLLGTWGLSLIMIQICRSIFGDITAVKSPELLSGGIEVMDGLILPFNRLFIIGLTVFMGGLTYIVFFKSRLGVKIRAVTQNRNMSACLGISTKRIDAMTFFLGSGLAGIAGCAMTLIGNVVPNMGKTYIVDSFLIVVVGGVGKLVGIIASAMGVGVLSKIFESFYEAVYGKVIMLAIIIFFLQFKPKGLFPDKGRLSEE</sequence>
<evidence type="ECO:0000256" key="1">
    <source>
        <dbReference type="ARBA" id="ARBA00004651"/>
    </source>
</evidence>
<dbReference type="PANTHER" id="PTHR11795:SF447">
    <property type="entry name" value="ABC TRANSPORTER PERMEASE PROTEIN"/>
    <property type="match status" value="1"/>
</dbReference>
<keyword evidence="11" id="KW-1185">Reference proteome</keyword>
<comment type="caution">
    <text evidence="10">The sequence shown here is derived from an EMBL/GenBank/DDBJ whole genome shotgun (WGS) entry which is preliminary data.</text>
</comment>
<evidence type="ECO:0000256" key="7">
    <source>
        <dbReference type="ARBA" id="ARBA00023136"/>
    </source>
</evidence>
<evidence type="ECO:0000313" key="10">
    <source>
        <dbReference type="EMBL" id="NME71002.1"/>
    </source>
</evidence>
<keyword evidence="5" id="KW-0029">Amino-acid transport</keyword>
<feature type="transmembrane region" description="Helical" evidence="9">
    <location>
        <begin position="302"/>
        <end position="322"/>
    </location>
</feature>
<dbReference type="InterPro" id="IPR017779">
    <property type="entry name" value="ABC_UrtB_bac"/>
</dbReference>
<keyword evidence="3" id="KW-1003">Cell membrane</keyword>
<evidence type="ECO:0000256" key="3">
    <source>
        <dbReference type="ARBA" id="ARBA00022475"/>
    </source>
</evidence>
<protein>
    <submittedName>
        <fullName evidence="10">Urea ABC transporter permease subunit UrtB</fullName>
    </submittedName>
</protein>
<keyword evidence="6 9" id="KW-1133">Transmembrane helix</keyword>
<dbReference type="InterPro" id="IPR052157">
    <property type="entry name" value="BCAA_transport_permease"/>
</dbReference>
<evidence type="ECO:0000256" key="9">
    <source>
        <dbReference type="SAM" id="Phobius"/>
    </source>
</evidence>
<feature type="transmembrane region" description="Helical" evidence="9">
    <location>
        <begin position="78"/>
        <end position="99"/>
    </location>
</feature>
<dbReference type="AlphaFoldDB" id="A0A7X9RYJ2"/>
<dbReference type="InterPro" id="IPR001851">
    <property type="entry name" value="ABC_transp_permease"/>
</dbReference>
<reference evidence="10 11" key="1">
    <citation type="submission" date="2020-04" db="EMBL/GenBank/DDBJ databases">
        <title>Flammeovirga sp. SR4, a novel species isolated from seawater.</title>
        <authorList>
            <person name="Wang X."/>
        </authorList>
    </citation>
    <scope>NUCLEOTIDE SEQUENCE [LARGE SCALE GENOMIC DNA]</scope>
    <source>
        <strain evidence="10 11">ATCC 23126</strain>
    </source>
</reference>
<comment type="similarity">
    <text evidence="8">Belongs to the binding-protein-dependent transport system permease family. LivHM subfamily.</text>
</comment>
<gene>
    <name evidence="10" type="primary">urtB</name>
    <name evidence="10" type="ORF">HHU12_23745</name>
</gene>
<feature type="transmembrane region" description="Helical" evidence="9">
    <location>
        <begin position="271"/>
        <end position="295"/>
    </location>
</feature>
<dbReference type="GO" id="GO:0006865">
    <property type="term" value="P:amino acid transport"/>
    <property type="evidence" value="ECO:0007669"/>
    <property type="project" value="UniProtKB-KW"/>
</dbReference>
<feature type="transmembrane region" description="Helical" evidence="9">
    <location>
        <begin position="238"/>
        <end position="259"/>
    </location>
</feature>
<dbReference type="GO" id="GO:0005886">
    <property type="term" value="C:plasma membrane"/>
    <property type="evidence" value="ECO:0007669"/>
    <property type="project" value="UniProtKB-SubCell"/>
</dbReference>
<dbReference type="CDD" id="cd06582">
    <property type="entry name" value="TM_PBP1_LivH_like"/>
    <property type="match status" value="1"/>
</dbReference>
<feature type="transmembrane region" description="Helical" evidence="9">
    <location>
        <begin position="141"/>
        <end position="164"/>
    </location>
</feature>
<feature type="transmembrane region" description="Helical" evidence="9">
    <location>
        <begin position="184"/>
        <end position="204"/>
    </location>
</feature>